<name>A0A850PZG0_9RHOB</name>
<protein>
    <submittedName>
        <fullName evidence="1">Uncharacterized protein</fullName>
    </submittedName>
</protein>
<organism evidence="1 4">
    <name type="scientific">Donghicola mangrovi</name>
    <dbReference type="NCBI Taxonomy" id="2729614"/>
    <lineage>
        <taxon>Bacteria</taxon>
        <taxon>Pseudomonadati</taxon>
        <taxon>Pseudomonadota</taxon>
        <taxon>Alphaproteobacteria</taxon>
        <taxon>Rhodobacterales</taxon>
        <taxon>Roseobacteraceae</taxon>
        <taxon>Donghicola</taxon>
    </lineage>
</organism>
<dbReference type="Proteomes" id="UP000523601">
    <property type="component" value="Unassembled WGS sequence"/>
</dbReference>
<dbReference type="EMBL" id="JABCJE010000002">
    <property type="protein sequence ID" value="NVO22667.1"/>
    <property type="molecule type" value="Genomic_DNA"/>
</dbReference>
<keyword evidence="3" id="KW-1185">Reference proteome</keyword>
<dbReference type="AlphaFoldDB" id="A0A850PZG0"/>
<accession>A0A850PZG0</accession>
<proteinExistence type="predicted"/>
<dbReference type="Proteomes" id="UP000592216">
    <property type="component" value="Unassembled WGS sequence"/>
</dbReference>
<reference evidence="3 4" key="1">
    <citation type="submission" date="2020-04" db="EMBL/GenBank/DDBJ databases">
        <title>Donghicola sp., a member of the Rhodobacteraceae family isolated from mangrove forest in Thailand.</title>
        <authorList>
            <person name="Charoenyingcharoen P."/>
            <person name="Yukphan P."/>
        </authorList>
    </citation>
    <scope>NUCLEOTIDE SEQUENCE [LARGE SCALE GENOMIC DNA]</scope>
    <source>
        <strain evidence="1 4">B5-SW-15</strain>
        <strain evidence="2 3">C2-DW-16</strain>
    </source>
</reference>
<sequence>MTTDERAFAFVLGSLDDASAAHVAEEIGQSFEMRQRVRYWREQLAPLLPPPIEEVYENPVSWEEVEAVVFGRA</sequence>
<gene>
    <name evidence="2" type="ORF">HJ526_09300</name>
    <name evidence="1" type="ORF">HJ536_04790</name>
</gene>
<evidence type="ECO:0000313" key="1">
    <source>
        <dbReference type="EMBL" id="NVO22667.1"/>
    </source>
</evidence>
<evidence type="ECO:0000313" key="4">
    <source>
        <dbReference type="Proteomes" id="UP000592216"/>
    </source>
</evidence>
<dbReference type="EMBL" id="JABCJD010000004">
    <property type="protein sequence ID" value="NVO27613.1"/>
    <property type="molecule type" value="Genomic_DNA"/>
</dbReference>
<evidence type="ECO:0000313" key="3">
    <source>
        <dbReference type="Proteomes" id="UP000523601"/>
    </source>
</evidence>
<dbReference type="RefSeq" id="WP_176854027.1">
    <property type="nucleotide sequence ID" value="NZ_JABCJD010000004.1"/>
</dbReference>
<evidence type="ECO:0000313" key="2">
    <source>
        <dbReference type="EMBL" id="NVO27613.1"/>
    </source>
</evidence>
<comment type="caution">
    <text evidence="1">The sequence shown here is derived from an EMBL/GenBank/DDBJ whole genome shotgun (WGS) entry which is preliminary data.</text>
</comment>